<feature type="region of interest" description="Disordered" evidence="1">
    <location>
        <begin position="1"/>
        <end position="109"/>
    </location>
</feature>
<feature type="compositionally biased region" description="Low complexity" evidence="1">
    <location>
        <begin position="77"/>
        <end position="86"/>
    </location>
</feature>
<proteinExistence type="predicted"/>
<dbReference type="HOGENOM" id="CLU_2186589_0_0_1"/>
<dbReference type="EMBL" id="GL732611">
    <property type="protein sequence ID" value="EFX71304.1"/>
    <property type="molecule type" value="Genomic_DNA"/>
</dbReference>
<accession>E9HAF3</accession>
<evidence type="ECO:0000256" key="1">
    <source>
        <dbReference type="SAM" id="MobiDB-lite"/>
    </source>
</evidence>
<dbReference type="AlphaFoldDB" id="E9HAF3"/>
<sequence length="109" mass="11405">MQNIGNSSSSNQQTQMGGPSPGDLSLHELGEALDHGSRMRKASSMPPQAAIGSMQSPISHSPPVWVPRQSSDYWVKTSPSSTSPRSSRCKVGGSGSGMHPDGSKINGKE</sequence>
<evidence type="ECO:0000313" key="2">
    <source>
        <dbReference type="EMBL" id="EFX71304.1"/>
    </source>
</evidence>
<organism evidence="2 3">
    <name type="scientific">Daphnia pulex</name>
    <name type="common">Water flea</name>
    <dbReference type="NCBI Taxonomy" id="6669"/>
    <lineage>
        <taxon>Eukaryota</taxon>
        <taxon>Metazoa</taxon>
        <taxon>Ecdysozoa</taxon>
        <taxon>Arthropoda</taxon>
        <taxon>Crustacea</taxon>
        <taxon>Branchiopoda</taxon>
        <taxon>Diplostraca</taxon>
        <taxon>Cladocera</taxon>
        <taxon>Anomopoda</taxon>
        <taxon>Daphniidae</taxon>
        <taxon>Daphnia</taxon>
    </lineage>
</organism>
<evidence type="ECO:0000313" key="3">
    <source>
        <dbReference type="Proteomes" id="UP000000305"/>
    </source>
</evidence>
<gene>
    <name evidence="2" type="ORF">DAPPUDRAFT_111901</name>
</gene>
<dbReference type="KEGG" id="dpx:DAPPUDRAFT_111901"/>
<dbReference type="InParanoid" id="E9HAF3"/>
<name>E9HAF3_DAPPU</name>
<dbReference type="Proteomes" id="UP000000305">
    <property type="component" value="Unassembled WGS sequence"/>
</dbReference>
<feature type="compositionally biased region" description="Low complexity" evidence="1">
    <location>
        <begin position="1"/>
        <end position="18"/>
    </location>
</feature>
<protein>
    <submittedName>
        <fullName evidence="2">Uncharacterized protein</fullName>
    </submittedName>
</protein>
<feature type="compositionally biased region" description="Basic and acidic residues" evidence="1">
    <location>
        <begin position="25"/>
        <end position="37"/>
    </location>
</feature>
<reference evidence="2 3" key="1">
    <citation type="journal article" date="2011" name="Science">
        <title>The ecoresponsive genome of Daphnia pulex.</title>
        <authorList>
            <person name="Colbourne J.K."/>
            <person name="Pfrender M.E."/>
            <person name="Gilbert D."/>
            <person name="Thomas W.K."/>
            <person name="Tucker A."/>
            <person name="Oakley T.H."/>
            <person name="Tokishita S."/>
            <person name="Aerts A."/>
            <person name="Arnold G.J."/>
            <person name="Basu M.K."/>
            <person name="Bauer D.J."/>
            <person name="Caceres C.E."/>
            <person name="Carmel L."/>
            <person name="Casola C."/>
            <person name="Choi J.H."/>
            <person name="Detter J.C."/>
            <person name="Dong Q."/>
            <person name="Dusheyko S."/>
            <person name="Eads B.D."/>
            <person name="Frohlich T."/>
            <person name="Geiler-Samerotte K.A."/>
            <person name="Gerlach D."/>
            <person name="Hatcher P."/>
            <person name="Jogdeo S."/>
            <person name="Krijgsveld J."/>
            <person name="Kriventseva E.V."/>
            <person name="Kultz D."/>
            <person name="Laforsch C."/>
            <person name="Lindquist E."/>
            <person name="Lopez J."/>
            <person name="Manak J.R."/>
            <person name="Muller J."/>
            <person name="Pangilinan J."/>
            <person name="Patwardhan R.P."/>
            <person name="Pitluck S."/>
            <person name="Pritham E.J."/>
            <person name="Rechtsteiner A."/>
            <person name="Rho M."/>
            <person name="Rogozin I.B."/>
            <person name="Sakarya O."/>
            <person name="Salamov A."/>
            <person name="Schaack S."/>
            <person name="Shapiro H."/>
            <person name="Shiga Y."/>
            <person name="Skalitzky C."/>
            <person name="Smith Z."/>
            <person name="Souvorov A."/>
            <person name="Sung W."/>
            <person name="Tang Z."/>
            <person name="Tsuchiya D."/>
            <person name="Tu H."/>
            <person name="Vos H."/>
            <person name="Wang M."/>
            <person name="Wolf Y.I."/>
            <person name="Yamagata H."/>
            <person name="Yamada T."/>
            <person name="Ye Y."/>
            <person name="Shaw J.R."/>
            <person name="Andrews J."/>
            <person name="Crease T.J."/>
            <person name="Tang H."/>
            <person name="Lucas S.M."/>
            <person name="Robertson H.M."/>
            <person name="Bork P."/>
            <person name="Koonin E.V."/>
            <person name="Zdobnov E.M."/>
            <person name="Grigoriev I.V."/>
            <person name="Lynch M."/>
            <person name="Boore J.L."/>
        </authorList>
    </citation>
    <scope>NUCLEOTIDE SEQUENCE [LARGE SCALE GENOMIC DNA]</scope>
</reference>
<keyword evidence="3" id="KW-1185">Reference proteome</keyword>